<dbReference type="RefSeq" id="WP_013888085.1">
    <property type="nucleotide sequence ID" value="NC_015673.1"/>
</dbReference>
<reference evidence="2 3" key="1">
    <citation type="journal article" date="2012" name="BMC Genomics">
        <title>Complete genome sequence, lifestyle, and multi-drug resistance of the human pathogen Corynebacterium resistens DSM 45100 isolated from blood samples of a leukemia patient.</title>
        <authorList>
            <person name="Schroder J."/>
            <person name="Maus I."/>
            <person name="Meyer K."/>
            <person name="Wordemann S."/>
            <person name="Blom J."/>
            <person name="Jaenicke S."/>
            <person name="Schneider J."/>
            <person name="Trost E."/>
            <person name="Tauch A."/>
        </authorList>
    </citation>
    <scope>NUCLEOTIDE SEQUENCE [LARGE SCALE GENOMIC DNA]</scope>
    <source>
        <strain evidence="3">DSM 45100 / JCM 12819 / CCUG 50093 / GTC 2026 / SICGH 158</strain>
    </source>
</reference>
<dbReference type="GO" id="GO:0003824">
    <property type="term" value="F:catalytic activity"/>
    <property type="evidence" value="ECO:0007669"/>
    <property type="project" value="InterPro"/>
</dbReference>
<dbReference type="OrthoDB" id="5422338at2"/>
<dbReference type="InterPro" id="IPR000073">
    <property type="entry name" value="AB_hydrolase_1"/>
</dbReference>
<dbReference type="PANTHER" id="PTHR43798">
    <property type="entry name" value="MONOACYLGLYCEROL LIPASE"/>
    <property type="match status" value="1"/>
</dbReference>
<dbReference type="STRING" id="662755.CRES_0710"/>
<dbReference type="SUPFAM" id="SSF53474">
    <property type="entry name" value="alpha/beta-Hydrolases"/>
    <property type="match status" value="1"/>
</dbReference>
<dbReference type="InterPro" id="IPR050266">
    <property type="entry name" value="AB_hydrolase_sf"/>
</dbReference>
<dbReference type="Pfam" id="PF12697">
    <property type="entry name" value="Abhydrolase_6"/>
    <property type="match status" value="1"/>
</dbReference>
<proteinExistence type="predicted"/>
<dbReference type="AlphaFoldDB" id="F8DZL9"/>
<dbReference type="eggNOG" id="COG0596">
    <property type="taxonomic scope" value="Bacteria"/>
</dbReference>
<evidence type="ECO:0000313" key="2">
    <source>
        <dbReference type="EMBL" id="AEI09067.1"/>
    </source>
</evidence>
<dbReference type="PRINTS" id="PR00412">
    <property type="entry name" value="EPOXHYDRLASE"/>
</dbReference>
<accession>F8DZL9</accession>
<dbReference type="KEGG" id="crd:CRES_0710"/>
<protein>
    <recommendedName>
        <fullName evidence="1">AB hydrolase-1 domain-containing protein</fullName>
    </recommendedName>
</protein>
<dbReference type="PANTHER" id="PTHR43798:SF33">
    <property type="entry name" value="HYDROLASE, PUTATIVE (AFU_ORTHOLOGUE AFUA_2G14860)-RELATED"/>
    <property type="match status" value="1"/>
</dbReference>
<gene>
    <name evidence="2" type="ordered locus">CRES_0710</name>
</gene>
<feature type="domain" description="AB hydrolase-1" evidence="1">
    <location>
        <begin position="79"/>
        <end position="345"/>
    </location>
</feature>
<dbReference type="Proteomes" id="UP000000492">
    <property type="component" value="Chromosome"/>
</dbReference>
<evidence type="ECO:0000259" key="1">
    <source>
        <dbReference type="Pfam" id="PF12697"/>
    </source>
</evidence>
<dbReference type="Gene3D" id="3.40.50.1820">
    <property type="entry name" value="alpha/beta hydrolase"/>
    <property type="match status" value="1"/>
</dbReference>
<evidence type="ECO:0000313" key="3">
    <source>
        <dbReference type="Proteomes" id="UP000000492"/>
    </source>
</evidence>
<organism evidence="2 3">
    <name type="scientific">Corynebacterium resistens (strain DSM 45100 / JCM 12819 / GTC 2026 / SICGH 158)</name>
    <dbReference type="NCBI Taxonomy" id="662755"/>
    <lineage>
        <taxon>Bacteria</taxon>
        <taxon>Bacillati</taxon>
        <taxon>Actinomycetota</taxon>
        <taxon>Actinomycetes</taxon>
        <taxon>Mycobacteriales</taxon>
        <taxon>Corynebacteriaceae</taxon>
        <taxon>Corynebacterium</taxon>
    </lineage>
</organism>
<keyword evidence="3" id="KW-1185">Reference proteome</keyword>
<name>F8DZL9_CORRG</name>
<dbReference type="HOGENOM" id="CLU_020336_6_0_11"/>
<dbReference type="GO" id="GO:0016020">
    <property type="term" value="C:membrane"/>
    <property type="evidence" value="ECO:0007669"/>
    <property type="project" value="TreeGrafter"/>
</dbReference>
<dbReference type="InterPro" id="IPR000639">
    <property type="entry name" value="Epox_hydrolase-like"/>
</dbReference>
<dbReference type="InterPro" id="IPR029058">
    <property type="entry name" value="AB_hydrolase_fold"/>
</dbReference>
<sequence length="350" mass="38628">MPQVSRTRLLARVVKAWWRRFNKRMNSTATDVPGLENVDRVHWLKAEDGARLRVFEVAGAGTKTGRGEASPTSSAAVTIVYAHGFTLSAQSWCFQVDALRGESRVARQLIPDLRGHAGSAGGDEAAQTEVELGVDLTARDFVQMIRELAPGEKVVLVGHSLGVMTVLGALRHMTDAERQLVQGIVLANGAVDPFAARGVPRLLHLLPIRTMRAVGRNTPRFAEGFKGKVEWLIKPVIAAAVYYSSLEHGKSARYDVVDFHAQEIEDVPMRTILGYLEDLTNHDERDCVPFLKHIPGVILAGNNDAVATVEQSRVLVQQWPSAELREYDEAGHMLPVERPEDVNRAIRQLL</sequence>
<dbReference type="EMBL" id="CP002857">
    <property type="protein sequence ID" value="AEI09067.1"/>
    <property type="molecule type" value="Genomic_DNA"/>
</dbReference>